<protein>
    <submittedName>
        <fullName evidence="3">Uncharacterized protein LOC104989243</fullName>
    </submittedName>
</protein>
<gene>
    <name evidence="3" type="primary">LOC104989243</name>
</gene>
<keyword evidence="2" id="KW-1185">Reference proteome</keyword>
<keyword evidence="1" id="KW-0732">Signal</keyword>
<evidence type="ECO:0000256" key="1">
    <source>
        <dbReference type="SAM" id="SignalP"/>
    </source>
</evidence>
<feature type="chain" id="PRO_5027887069" evidence="1">
    <location>
        <begin position="16"/>
        <end position="222"/>
    </location>
</feature>
<dbReference type="RefSeq" id="XP_010839176.1">
    <property type="nucleotide sequence ID" value="XM_010840874.1"/>
</dbReference>
<sequence length="222" mass="23688">MVVAFLISLHTGLEPLLFVSSKVPGDLRWYPRGPSFWAQRQGPGCLQYCVAAQQGFRDDRTCPTAPGVCSPVISFSQTQMGQEVVGWQPGQFLVGRVHPRLLRKGPVLSTTEGRSRGWFMPIGGPPPLNSLTALACGGEGDPGEESVPRADARSILVGNRMHILSLMVTLPAGDATGRKQASWPLVGRRLHLGGVSQDSLSCLQPEPCPTHSLPCGASSTPL</sequence>
<dbReference type="Proteomes" id="UP000515208">
    <property type="component" value="Unplaced"/>
</dbReference>
<proteinExistence type="predicted"/>
<organism evidence="2 3">
    <name type="scientific">Bison bison bison</name>
    <name type="common">North American plains bison</name>
    <dbReference type="NCBI Taxonomy" id="43346"/>
    <lineage>
        <taxon>Eukaryota</taxon>
        <taxon>Metazoa</taxon>
        <taxon>Chordata</taxon>
        <taxon>Craniata</taxon>
        <taxon>Vertebrata</taxon>
        <taxon>Euteleostomi</taxon>
        <taxon>Mammalia</taxon>
        <taxon>Eutheria</taxon>
        <taxon>Laurasiatheria</taxon>
        <taxon>Artiodactyla</taxon>
        <taxon>Ruminantia</taxon>
        <taxon>Pecora</taxon>
        <taxon>Bovidae</taxon>
        <taxon>Bovinae</taxon>
        <taxon>Bison</taxon>
    </lineage>
</organism>
<evidence type="ECO:0000313" key="2">
    <source>
        <dbReference type="Proteomes" id="UP000515208"/>
    </source>
</evidence>
<dbReference type="GeneID" id="104989243"/>
<name>A0A6P3HAJ7_BISBB</name>
<feature type="signal peptide" evidence="1">
    <location>
        <begin position="1"/>
        <end position="15"/>
    </location>
</feature>
<dbReference type="KEGG" id="bbis:104989243"/>
<reference evidence="3" key="1">
    <citation type="submission" date="2025-08" db="UniProtKB">
        <authorList>
            <consortium name="RefSeq"/>
        </authorList>
    </citation>
    <scope>IDENTIFICATION</scope>
    <source>
        <tissue evidence="3">Blood</tissue>
    </source>
</reference>
<accession>A0A6P3HAJ7</accession>
<evidence type="ECO:0000313" key="3">
    <source>
        <dbReference type="RefSeq" id="XP_010839176.1"/>
    </source>
</evidence>
<dbReference type="AlphaFoldDB" id="A0A6P3HAJ7"/>